<evidence type="ECO:0000256" key="1">
    <source>
        <dbReference type="SAM" id="MobiDB-lite"/>
    </source>
</evidence>
<accession>A0A0G4GFH6</accession>
<dbReference type="AlphaFoldDB" id="A0A0G4GFH6"/>
<dbReference type="InParanoid" id="A0A0G4GFH6"/>
<organism evidence="2 3">
    <name type="scientific">Vitrella brassicaformis (strain CCMP3155)</name>
    <dbReference type="NCBI Taxonomy" id="1169540"/>
    <lineage>
        <taxon>Eukaryota</taxon>
        <taxon>Sar</taxon>
        <taxon>Alveolata</taxon>
        <taxon>Colpodellida</taxon>
        <taxon>Vitrellaceae</taxon>
        <taxon>Vitrella</taxon>
    </lineage>
</organism>
<evidence type="ECO:0000313" key="2">
    <source>
        <dbReference type="EMBL" id="CEM28288.1"/>
    </source>
</evidence>
<dbReference type="Proteomes" id="UP000041254">
    <property type="component" value="Unassembled WGS sequence"/>
</dbReference>
<reference evidence="2 3" key="1">
    <citation type="submission" date="2014-11" db="EMBL/GenBank/DDBJ databases">
        <authorList>
            <person name="Zhu J."/>
            <person name="Qi W."/>
            <person name="Song R."/>
        </authorList>
    </citation>
    <scope>NUCLEOTIDE SEQUENCE [LARGE SCALE GENOMIC DNA]</scope>
</reference>
<dbReference type="PhylomeDB" id="A0A0G4GFH6"/>
<feature type="region of interest" description="Disordered" evidence="1">
    <location>
        <begin position="1"/>
        <end position="24"/>
    </location>
</feature>
<proteinExistence type="predicted"/>
<sequence>MVDGGDGGASPVNHHHHQQRAIDASDVPQDLAPTVAKSVRSYSQLEALIDSHPIQFTPAVILPILRSLLPIVVASLGLGVFVEVPIPQLAQGVAVEQLSRWLWMLERGGRWARWRPVLEMLYLLRGNTPVVLSDDSFSVFGSRAAFMSEREVIRQQQHLLLLATYLLLAVLTGPDAFDPADPPTLPDQRWGHKVYRTYTSMVAFVLAEWLWYGDHNRRLSHRRGFWLFRLPASAAYRRVDDLLAASPSDAAQWGAGAAVFDNKSSGWVRHDRLVVLGSEAMGEGNNMAFIQLLAYEGYGRRVLISTTESAPHDETRAVVMRVLGEHLGGMVWRDGSGWWNGPS</sequence>
<name>A0A0G4GFH6_VITBC</name>
<protein>
    <submittedName>
        <fullName evidence="2">Uncharacterized protein</fullName>
    </submittedName>
</protein>
<evidence type="ECO:0000313" key="3">
    <source>
        <dbReference type="Proteomes" id="UP000041254"/>
    </source>
</evidence>
<dbReference type="VEuPathDB" id="CryptoDB:Vbra_22264"/>
<gene>
    <name evidence="2" type="ORF">Vbra_22264</name>
</gene>
<dbReference type="EMBL" id="CDMY01000649">
    <property type="protein sequence ID" value="CEM28288.1"/>
    <property type="molecule type" value="Genomic_DNA"/>
</dbReference>
<keyword evidence="3" id="KW-1185">Reference proteome</keyword>